<dbReference type="SUPFAM" id="SSF56784">
    <property type="entry name" value="HAD-like"/>
    <property type="match status" value="1"/>
</dbReference>
<evidence type="ECO:0000313" key="5">
    <source>
        <dbReference type="Proteomes" id="UP000262073"/>
    </source>
</evidence>
<dbReference type="NCBIfam" id="TIGR01484">
    <property type="entry name" value="HAD-SF-IIB"/>
    <property type="match status" value="1"/>
</dbReference>
<dbReference type="PANTHER" id="PTHR10000">
    <property type="entry name" value="PHOSPHOSERINE PHOSPHATASE"/>
    <property type="match status" value="1"/>
</dbReference>
<dbReference type="PANTHER" id="PTHR10000:SF8">
    <property type="entry name" value="HAD SUPERFAMILY HYDROLASE-LIKE, TYPE 3"/>
    <property type="match status" value="1"/>
</dbReference>
<reference evidence="4 5" key="1">
    <citation type="submission" date="2018-08" db="EMBL/GenBank/DDBJ databases">
        <title>Salinimonas sediminis sp. nov., a piezophilic bacterium isolated from a deep-sea sediment sample from the New Britain Trench.</title>
        <authorList>
            <person name="Cao J."/>
        </authorList>
    </citation>
    <scope>NUCLEOTIDE SEQUENCE [LARGE SCALE GENOMIC DNA]</scope>
    <source>
        <strain evidence="4 5">N102</strain>
    </source>
</reference>
<dbReference type="RefSeq" id="WP_117318688.1">
    <property type="nucleotide sequence ID" value="NZ_CP031769.1"/>
</dbReference>
<dbReference type="NCBIfam" id="TIGR01486">
    <property type="entry name" value="HAD-SF-IIB-MPGP"/>
    <property type="match status" value="1"/>
</dbReference>
<evidence type="ECO:0000256" key="1">
    <source>
        <dbReference type="ARBA" id="ARBA00022723"/>
    </source>
</evidence>
<keyword evidence="2 4" id="KW-0378">Hydrolase</keyword>
<dbReference type="Pfam" id="PF08282">
    <property type="entry name" value="Hydrolase_3"/>
    <property type="match status" value="2"/>
</dbReference>
<sequence length="272" mass="30123">MDNILVFTDMDGTLLDHDTYSFAAAAPTLEALKNRGIPVIPTTSKTFAEMLVLRKQIDLAGPFIVENGAAAYIPHGFFDQKPTGTVWQDGFWCKSFISSKNYWLKLLEKIKDEYAGEFTHFSQMSIEQIQQATGLDEASAKLAAQRQFGEPVLWQGEDSRKQDFIDSIRSRGAYPLEGGRFIHVSGDCNKGDALRWLVSEYERQHHCKARSIALGDGKNDVAMLEAADVAVRIASPSHAPPAVNKDENVFTSTKLGPEGWTEILTSLLSLPI</sequence>
<dbReference type="GO" id="GO:0051479">
    <property type="term" value="P:mannosylglycerate biosynthetic process"/>
    <property type="evidence" value="ECO:0007669"/>
    <property type="project" value="InterPro"/>
</dbReference>
<evidence type="ECO:0000256" key="2">
    <source>
        <dbReference type="ARBA" id="ARBA00022801"/>
    </source>
</evidence>
<dbReference type="InterPro" id="IPR006381">
    <property type="entry name" value="HAD-SF-IIB-MPGP"/>
</dbReference>
<keyword evidence="3" id="KW-0460">Magnesium</keyword>
<evidence type="ECO:0000256" key="3">
    <source>
        <dbReference type="ARBA" id="ARBA00022842"/>
    </source>
</evidence>
<dbReference type="EMBL" id="CP031769">
    <property type="protein sequence ID" value="AXR08455.1"/>
    <property type="molecule type" value="Genomic_DNA"/>
</dbReference>
<dbReference type="Gene3D" id="3.30.980.20">
    <property type="entry name" value="Putative mannosyl-3-phosphoglycerate phosphatase, domain 2"/>
    <property type="match status" value="1"/>
</dbReference>
<dbReference type="InterPro" id="IPR036412">
    <property type="entry name" value="HAD-like_sf"/>
</dbReference>
<evidence type="ECO:0000313" key="4">
    <source>
        <dbReference type="EMBL" id="AXR08455.1"/>
    </source>
</evidence>
<dbReference type="AlphaFoldDB" id="A0A346NSE8"/>
<dbReference type="GO" id="GO:0000287">
    <property type="term" value="F:magnesium ion binding"/>
    <property type="evidence" value="ECO:0007669"/>
    <property type="project" value="UniProtKB-ARBA"/>
</dbReference>
<dbReference type="Gene3D" id="3.40.50.1000">
    <property type="entry name" value="HAD superfamily/HAD-like"/>
    <property type="match status" value="1"/>
</dbReference>
<dbReference type="Proteomes" id="UP000262073">
    <property type="component" value="Chromosome"/>
</dbReference>
<dbReference type="SFLD" id="SFLDS00003">
    <property type="entry name" value="Haloacid_Dehalogenase"/>
    <property type="match status" value="1"/>
</dbReference>
<dbReference type="InterPro" id="IPR006379">
    <property type="entry name" value="HAD-SF_hydro_IIB"/>
</dbReference>
<gene>
    <name evidence="4" type="ORF">D0Y50_08545</name>
</gene>
<dbReference type="OrthoDB" id="193379at2"/>
<dbReference type="SFLD" id="SFLDG01142">
    <property type="entry name" value="C2.B.2:_Mannosyl-3-phosphoglyc"/>
    <property type="match status" value="1"/>
</dbReference>
<dbReference type="NCBIfam" id="NF001218">
    <property type="entry name" value="PRK00192.1-5"/>
    <property type="match status" value="1"/>
</dbReference>
<dbReference type="GO" id="GO:0005829">
    <property type="term" value="C:cytosol"/>
    <property type="evidence" value="ECO:0007669"/>
    <property type="project" value="TreeGrafter"/>
</dbReference>
<keyword evidence="5" id="KW-1185">Reference proteome</keyword>
<proteinExistence type="predicted"/>
<accession>A0A346NSE8</accession>
<dbReference type="GO" id="GO:0050531">
    <property type="term" value="F:mannosyl-3-phosphoglycerate phosphatase activity"/>
    <property type="evidence" value="ECO:0007669"/>
    <property type="project" value="InterPro"/>
</dbReference>
<keyword evidence="1" id="KW-0479">Metal-binding</keyword>
<name>A0A346NSE8_9ALTE</name>
<dbReference type="SFLD" id="SFLDG01140">
    <property type="entry name" value="C2.B:_Phosphomannomutase_and_P"/>
    <property type="match status" value="1"/>
</dbReference>
<protein>
    <submittedName>
        <fullName evidence="4">HAD-IIB family hydrolase</fullName>
    </submittedName>
</protein>
<dbReference type="KEGG" id="salm:D0Y50_08545"/>
<organism evidence="4 5">
    <name type="scientific">Salinimonas sediminis</name>
    <dbReference type="NCBI Taxonomy" id="2303538"/>
    <lineage>
        <taxon>Bacteria</taxon>
        <taxon>Pseudomonadati</taxon>
        <taxon>Pseudomonadota</taxon>
        <taxon>Gammaproteobacteria</taxon>
        <taxon>Alteromonadales</taxon>
        <taxon>Alteromonadaceae</taxon>
        <taxon>Alteromonas/Salinimonas group</taxon>
        <taxon>Salinimonas</taxon>
    </lineage>
</organism>
<dbReference type="InterPro" id="IPR023214">
    <property type="entry name" value="HAD_sf"/>
</dbReference>